<protein>
    <recommendedName>
        <fullName evidence="2">Tyr recombinase domain-containing protein</fullName>
    </recommendedName>
</protein>
<dbReference type="GO" id="GO:0006310">
    <property type="term" value="P:DNA recombination"/>
    <property type="evidence" value="ECO:0007669"/>
    <property type="project" value="UniProtKB-KW"/>
</dbReference>
<name>A0A7J6N525_PEROL</name>
<feature type="domain" description="Tyr recombinase" evidence="2">
    <location>
        <begin position="177"/>
        <end position="328"/>
    </location>
</feature>
<dbReference type="Proteomes" id="UP000541610">
    <property type="component" value="Unassembled WGS sequence"/>
</dbReference>
<dbReference type="Pfam" id="PF00589">
    <property type="entry name" value="Phage_integrase"/>
    <property type="match status" value="1"/>
</dbReference>
<dbReference type="OrthoDB" id="6741231at2759"/>
<dbReference type="InterPro" id="IPR002104">
    <property type="entry name" value="Integrase_catalytic"/>
</dbReference>
<reference evidence="3 4" key="1">
    <citation type="submission" date="2020-04" db="EMBL/GenBank/DDBJ databases">
        <title>Perkinsus olseni comparative genomics.</title>
        <authorList>
            <person name="Bogema D.R."/>
        </authorList>
    </citation>
    <scope>NUCLEOTIDE SEQUENCE [LARGE SCALE GENOMIC DNA]</scope>
    <source>
        <strain evidence="3">00978-12</strain>
    </source>
</reference>
<dbReference type="InterPro" id="IPR011010">
    <property type="entry name" value="DNA_brk_join_enz"/>
</dbReference>
<dbReference type="SUPFAM" id="SSF56349">
    <property type="entry name" value="DNA breaking-rejoining enzymes"/>
    <property type="match status" value="1"/>
</dbReference>
<evidence type="ECO:0000256" key="1">
    <source>
        <dbReference type="ARBA" id="ARBA00023172"/>
    </source>
</evidence>
<dbReference type="GO" id="GO:0015074">
    <property type="term" value="P:DNA integration"/>
    <property type="evidence" value="ECO:0007669"/>
    <property type="project" value="InterPro"/>
</dbReference>
<dbReference type="GO" id="GO:0003677">
    <property type="term" value="F:DNA binding"/>
    <property type="evidence" value="ECO:0007669"/>
    <property type="project" value="InterPro"/>
</dbReference>
<accession>A0A7J6N525</accession>
<evidence type="ECO:0000259" key="2">
    <source>
        <dbReference type="Pfam" id="PF00589"/>
    </source>
</evidence>
<proteinExistence type="predicted"/>
<dbReference type="InterPro" id="IPR013762">
    <property type="entry name" value="Integrase-like_cat_sf"/>
</dbReference>
<feature type="non-terminal residue" evidence="3">
    <location>
        <position position="332"/>
    </location>
</feature>
<gene>
    <name evidence="3" type="ORF">FOZ60_015603</name>
</gene>
<evidence type="ECO:0000313" key="3">
    <source>
        <dbReference type="EMBL" id="KAF4679029.1"/>
    </source>
</evidence>
<organism evidence="3 4">
    <name type="scientific">Perkinsus olseni</name>
    <name type="common">Perkinsus atlanticus</name>
    <dbReference type="NCBI Taxonomy" id="32597"/>
    <lineage>
        <taxon>Eukaryota</taxon>
        <taxon>Sar</taxon>
        <taxon>Alveolata</taxon>
        <taxon>Perkinsozoa</taxon>
        <taxon>Perkinsea</taxon>
        <taxon>Perkinsida</taxon>
        <taxon>Perkinsidae</taxon>
        <taxon>Perkinsus</taxon>
    </lineage>
</organism>
<dbReference type="Gene3D" id="1.10.443.10">
    <property type="entry name" value="Intergrase catalytic core"/>
    <property type="match status" value="1"/>
</dbReference>
<evidence type="ECO:0000313" key="4">
    <source>
        <dbReference type="Proteomes" id="UP000541610"/>
    </source>
</evidence>
<dbReference type="EMBL" id="JABANP010000797">
    <property type="protein sequence ID" value="KAF4679029.1"/>
    <property type="molecule type" value="Genomic_DNA"/>
</dbReference>
<sequence length="332" mass="36962">MTGERAGCHPDSKAVREFRAATESERQAKRATLLANSIRETTETSYQSAINHYERLHGVSGPGNVPTVNKILDLVVVVVVVLVEQDNIAPATLQKYISAVKTTMEIRLGATFSKEELSLIERGVKGGRARLAHRARPPKSAGVLPDEAVKALTRMKPSPDSLDREIRDAALTATCLVLRYDNIPYLMAKDINTSLEATELIATVSLGRTKTSENEVRETKCMSPYSCHKDFCMAHWLHRAELRGPESCKLFPRVSLMSTNKFGQIFKASMKRWFPTKIKDWNIDRLSAHSFRHSGATILVDAGYEDSTVKRAGGWSQSSRTWQGYAKSALIR</sequence>
<comment type="caution">
    <text evidence="3">The sequence shown here is derived from an EMBL/GenBank/DDBJ whole genome shotgun (WGS) entry which is preliminary data.</text>
</comment>
<keyword evidence="1" id="KW-0233">DNA recombination</keyword>
<dbReference type="AlphaFoldDB" id="A0A7J6N525"/>